<feature type="transmembrane region" description="Helical" evidence="2">
    <location>
        <begin position="408"/>
        <end position="432"/>
    </location>
</feature>
<dbReference type="EMBL" id="QKZL01000018">
    <property type="protein sequence ID" value="PZX13492.1"/>
    <property type="molecule type" value="Genomic_DNA"/>
</dbReference>
<feature type="compositionally biased region" description="Low complexity" evidence="1">
    <location>
        <begin position="1"/>
        <end position="43"/>
    </location>
</feature>
<feature type="transmembrane region" description="Helical" evidence="2">
    <location>
        <begin position="72"/>
        <end position="94"/>
    </location>
</feature>
<sequence length="436" mass="47175">MNKPPDGAAARGAPAASGPDGTAARRAAPANKPAGAKNLQAVPPAAPASPGPETEAAARPIARRAGMKSRHWGLLAGFVALVALPLLATIVYLWGFAEDQYASSAGFTVRQEEGGGASELLGGLAQLAGTGTGSDGDILYEFIQSQEMVREVDAELGLRTHYAAPFPGDPVFALWPGATIEDLQDYWQRMVRISFDQASGLIEVQALAFTPDMAQDIAAAIVARSQDMINDLNLQAREDAMRYAREDLDEALVRLKTAREALTSFRTRTQIVDPEADIQGRMGVMASLQQQLAQALIEYDLSAQTANPGDPRLSQSRQRIEVIRNRIAEERQSFASDDTQMGGVGEDYPSLIAEYEGLSVDREFAEETYRAALAAVDLARAKAQRQSRYLATYIAPTAPEMAEYPRRVILTALTALFLTLVWSILALVYYSIRDRG</sequence>
<evidence type="ECO:0000313" key="4">
    <source>
        <dbReference type="Proteomes" id="UP000248916"/>
    </source>
</evidence>
<name>A0A2W7NQC9_9RHOB</name>
<dbReference type="InterPro" id="IPR050445">
    <property type="entry name" value="Bact_polysacc_biosynth/exp"/>
</dbReference>
<dbReference type="OrthoDB" id="7800844at2"/>
<dbReference type="GO" id="GO:0004713">
    <property type="term" value="F:protein tyrosine kinase activity"/>
    <property type="evidence" value="ECO:0007669"/>
    <property type="project" value="TreeGrafter"/>
</dbReference>
<dbReference type="Proteomes" id="UP000248916">
    <property type="component" value="Unassembled WGS sequence"/>
</dbReference>
<evidence type="ECO:0000313" key="3">
    <source>
        <dbReference type="EMBL" id="PZX13492.1"/>
    </source>
</evidence>
<organism evidence="3 4">
    <name type="scientific">Palleronia aestuarii</name>
    <dbReference type="NCBI Taxonomy" id="568105"/>
    <lineage>
        <taxon>Bacteria</taxon>
        <taxon>Pseudomonadati</taxon>
        <taxon>Pseudomonadota</taxon>
        <taxon>Alphaproteobacteria</taxon>
        <taxon>Rhodobacterales</taxon>
        <taxon>Roseobacteraceae</taxon>
        <taxon>Palleronia</taxon>
    </lineage>
</organism>
<evidence type="ECO:0000256" key="2">
    <source>
        <dbReference type="SAM" id="Phobius"/>
    </source>
</evidence>
<keyword evidence="2" id="KW-1133">Transmembrane helix</keyword>
<dbReference type="PANTHER" id="PTHR32309">
    <property type="entry name" value="TYROSINE-PROTEIN KINASE"/>
    <property type="match status" value="1"/>
</dbReference>
<dbReference type="PANTHER" id="PTHR32309:SF13">
    <property type="entry name" value="FERRIC ENTEROBACTIN TRANSPORT PROTEIN FEPE"/>
    <property type="match status" value="1"/>
</dbReference>
<proteinExistence type="predicted"/>
<reference evidence="3 4" key="1">
    <citation type="submission" date="2018-06" db="EMBL/GenBank/DDBJ databases">
        <title>Genomic Encyclopedia of Archaeal and Bacterial Type Strains, Phase II (KMG-II): from individual species to whole genera.</title>
        <authorList>
            <person name="Goeker M."/>
        </authorList>
    </citation>
    <scope>NUCLEOTIDE SEQUENCE [LARGE SCALE GENOMIC DNA]</scope>
    <source>
        <strain evidence="3 4">DSM 22009</strain>
    </source>
</reference>
<keyword evidence="4" id="KW-1185">Reference proteome</keyword>
<gene>
    <name evidence="3" type="ORF">LX81_03277</name>
</gene>
<comment type="caution">
    <text evidence="3">The sequence shown here is derived from an EMBL/GenBank/DDBJ whole genome shotgun (WGS) entry which is preliminary data.</text>
</comment>
<dbReference type="AlphaFoldDB" id="A0A2W7NQC9"/>
<dbReference type="RefSeq" id="WP_111538345.1">
    <property type="nucleotide sequence ID" value="NZ_QKZL01000018.1"/>
</dbReference>
<feature type="region of interest" description="Disordered" evidence="1">
    <location>
        <begin position="1"/>
        <end position="57"/>
    </location>
</feature>
<keyword evidence="2" id="KW-0812">Transmembrane</keyword>
<accession>A0A2W7NQC9</accession>
<protein>
    <submittedName>
        <fullName evidence="3">Capsular polysaccharide transport system permease protein</fullName>
    </submittedName>
</protein>
<dbReference type="GO" id="GO:0005886">
    <property type="term" value="C:plasma membrane"/>
    <property type="evidence" value="ECO:0007669"/>
    <property type="project" value="TreeGrafter"/>
</dbReference>
<evidence type="ECO:0000256" key="1">
    <source>
        <dbReference type="SAM" id="MobiDB-lite"/>
    </source>
</evidence>
<keyword evidence="2" id="KW-0472">Membrane</keyword>